<dbReference type="SUPFAM" id="SSF56219">
    <property type="entry name" value="DNase I-like"/>
    <property type="match status" value="1"/>
</dbReference>
<dbReference type="STRING" id="1841481.ENSSLDP00000025969"/>
<reference evidence="5" key="1">
    <citation type="submission" date="2025-08" db="UniProtKB">
        <authorList>
            <consortium name="Ensembl"/>
        </authorList>
    </citation>
    <scope>IDENTIFICATION</scope>
</reference>
<dbReference type="GO" id="GO:0006284">
    <property type="term" value="P:base-excision repair"/>
    <property type="evidence" value="ECO:0007669"/>
    <property type="project" value="TreeGrafter"/>
</dbReference>
<keyword evidence="6" id="KW-1185">Reference proteome</keyword>
<comment type="cofactor">
    <cofactor evidence="1">
        <name>Mg(2+)</name>
        <dbReference type="ChEBI" id="CHEBI:18420"/>
    </cofactor>
</comment>
<reference evidence="5" key="2">
    <citation type="submission" date="2025-09" db="UniProtKB">
        <authorList>
            <consortium name="Ensembl"/>
        </authorList>
    </citation>
    <scope>IDENTIFICATION</scope>
</reference>
<evidence type="ECO:0000313" key="5">
    <source>
        <dbReference type="Ensembl" id="ENSSLDP00000025969.1"/>
    </source>
</evidence>
<accession>A0A3B4YTB0</accession>
<protein>
    <submittedName>
        <fullName evidence="5">Uncharacterized protein</fullName>
    </submittedName>
</protein>
<dbReference type="Ensembl" id="ENSSLDT00000026766.1">
    <property type="protein sequence ID" value="ENSSLDP00000025969.1"/>
    <property type="gene ID" value="ENSSLDG00000020175.1"/>
</dbReference>
<dbReference type="GO" id="GO:0046872">
    <property type="term" value="F:metal ion binding"/>
    <property type="evidence" value="ECO:0007669"/>
    <property type="project" value="UniProtKB-KW"/>
</dbReference>
<evidence type="ECO:0000256" key="1">
    <source>
        <dbReference type="ARBA" id="ARBA00001946"/>
    </source>
</evidence>
<dbReference type="InterPro" id="IPR036691">
    <property type="entry name" value="Endo/exonu/phosph_ase_sf"/>
</dbReference>
<proteinExistence type="predicted"/>
<keyword evidence="4" id="KW-0460">Magnesium</keyword>
<dbReference type="PANTHER" id="PTHR22748">
    <property type="entry name" value="AP ENDONUCLEASE"/>
    <property type="match status" value="1"/>
</dbReference>
<dbReference type="InterPro" id="IPR004808">
    <property type="entry name" value="AP_endonuc_1"/>
</dbReference>
<dbReference type="Proteomes" id="UP000261360">
    <property type="component" value="Unplaced"/>
</dbReference>
<organism evidence="5 6">
    <name type="scientific">Seriola lalandi dorsalis</name>
    <dbReference type="NCBI Taxonomy" id="1841481"/>
    <lineage>
        <taxon>Eukaryota</taxon>
        <taxon>Metazoa</taxon>
        <taxon>Chordata</taxon>
        <taxon>Craniata</taxon>
        <taxon>Vertebrata</taxon>
        <taxon>Euteleostomi</taxon>
        <taxon>Actinopterygii</taxon>
        <taxon>Neopterygii</taxon>
        <taxon>Teleostei</taxon>
        <taxon>Neoteleostei</taxon>
        <taxon>Acanthomorphata</taxon>
        <taxon>Carangaria</taxon>
        <taxon>Carangiformes</taxon>
        <taxon>Carangidae</taxon>
        <taxon>Seriola</taxon>
    </lineage>
</organism>
<dbReference type="GO" id="GO:0008311">
    <property type="term" value="F:double-stranded DNA 3'-5' DNA exonuclease activity"/>
    <property type="evidence" value="ECO:0007669"/>
    <property type="project" value="TreeGrafter"/>
</dbReference>
<dbReference type="GO" id="GO:0003906">
    <property type="term" value="F:DNA-(apurinic or apyrimidinic site) endonuclease activity"/>
    <property type="evidence" value="ECO:0007669"/>
    <property type="project" value="TreeGrafter"/>
</dbReference>
<evidence type="ECO:0000256" key="2">
    <source>
        <dbReference type="ARBA" id="ARBA00022723"/>
    </source>
</evidence>
<dbReference type="GeneTree" id="ENSGT00950000183016"/>
<dbReference type="GO" id="GO:0005634">
    <property type="term" value="C:nucleus"/>
    <property type="evidence" value="ECO:0007669"/>
    <property type="project" value="TreeGrafter"/>
</dbReference>
<dbReference type="GO" id="GO:0008081">
    <property type="term" value="F:phosphoric diester hydrolase activity"/>
    <property type="evidence" value="ECO:0007669"/>
    <property type="project" value="TreeGrafter"/>
</dbReference>
<evidence type="ECO:0000313" key="6">
    <source>
        <dbReference type="Proteomes" id="UP000261360"/>
    </source>
</evidence>
<dbReference type="Gene3D" id="3.60.10.10">
    <property type="entry name" value="Endonuclease/exonuclease/phosphatase"/>
    <property type="match status" value="2"/>
</dbReference>
<keyword evidence="2" id="KW-0479">Metal-binding</keyword>
<keyword evidence="3" id="KW-0378">Hydrolase</keyword>
<dbReference type="PANTHER" id="PTHR22748:SF26">
    <property type="entry name" value="ENDONUCLEASE_EXONUCLEASE_PHOSPHATASE DOMAIN-CONTAINING PROTEIN"/>
    <property type="match status" value="1"/>
</dbReference>
<sequence length="344" mass="39208">SSYFDMSDLKIISLNVKGFNNVVKRQKILAFLKKEKTQIALSSETHLNDLEHLKLRVGVAILIHRSLPFTLKTIIKDNDGRYVLISGFLYGEQILIGCIYGPNSYEAAFFPKLQSDVVSLSTAYVVLHLKLFDTWRMTNPRGRDYTFFSHPHQTFSRIYFFLSSRMILDRVRECSIGICSISDHFHVSLIICPPFSDPSSRQWRMNPSLLSSPAFIDYITVQWNVFLTANKTPGVSPSLLWEAAKAYLRGCIISYTTAQKKLKAQFKSTPSKTLFKNLEATRSALNQLLTRKAESNIFFAQQSGNKPGQMLARLAKGRMEANMIPCLLDDSQVRHYKKKTSIEL</sequence>
<evidence type="ECO:0000256" key="3">
    <source>
        <dbReference type="ARBA" id="ARBA00022801"/>
    </source>
</evidence>
<name>A0A3B4YTB0_SERLL</name>
<dbReference type="AlphaFoldDB" id="A0A3B4YTB0"/>
<evidence type="ECO:0000256" key="4">
    <source>
        <dbReference type="ARBA" id="ARBA00022842"/>
    </source>
</evidence>